<dbReference type="SUPFAM" id="SSF50182">
    <property type="entry name" value="Sm-like ribonucleoproteins"/>
    <property type="match status" value="1"/>
</dbReference>
<feature type="transmembrane region" description="Helical" evidence="8">
    <location>
        <begin position="377"/>
        <end position="398"/>
    </location>
</feature>
<protein>
    <submittedName>
        <fullName evidence="14">Mechanosensitive ion channel protein</fullName>
    </submittedName>
</protein>
<comment type="similarity">
    <text evidence="2">Belongs to the MscS (TC 1.A.23) family.</text>
</comment>
<gene>
    <name evidence="14" type="ORF">CAK95_26215</name>
</gene>
<feature type="compositionally biased region" description="Basic and acidic residues" evidence="7">
    <location>
        <begin position="769"/>
        <end position="781"/>
    </location>
</feature>
<dbReference type="InterPro" id="IPR045276">
    <property type="entry name" value="YbiO_bact"/>
</dbReference>
<dbReference type="InterPro" id="IPR011066">
    <property type="entry name" value="MscS_channel_C_sf"/>
</dbReference>
<evidence type="ECO:0000256" key="4">
    <source>
        <dbReference type="ARBA" id="ARBA00022692"/>
    </source>
</evidence>
<accession>A0A1W7A0X8</accession>
<dbReference type="EMBL" id="CP021112">
    <property type="protein sequence ID" value="ARQ03216.1"/>
    <property type="molecule type" value="Genomic_DNA"/>
</dbReference>
<feature type="region of interest" description="Disordered" evidence="7">
    <location>
        <begin position="732"/>
        <end position="787"/>
    </location>
</feature>
<dbReference type="InterPro" id="IPR010920">
    <property type="entry name" value="LSM_dom_sf"/>
</dbReference>
<dbReference type="InterPro" id="IPR006685">
    <property type="entry name" value="MscS_channel_2nd"/>
</dbReference>
<feature type="transmembrane region" description="Helical" evidence="8">
    <location>
        <begin position="473"/>
        <end position="493"/>
    </location>
</feature>
<dbReference type="Gene3D" id="2.30.30.60">
    <property type="match status" value="1"/>
</dbReference>
<evidence type="ECO:0000256" key="5">
    <source>
        <dbReference type="ARBA" id="ARBA00022989"/>
    </source>
</evidence>
<evidence type="ECO:0000313" key="15">
    <source>
        <dbReference type="Proteomes" id="UP000194137"/>
    </source>
</evidence>
<reference evidence="14 15" key="1">
    <citation type="submission" date="2017-05" db="EMBL/GenBank/DDBJ databases">
        <title>Full genome sequence of Pseudorhodoplanes sinuspersici.</title>
        <authorList>
            <person name="Dastgheib S.M.M."/>
            <person name="Shavandi M."/>
            <person name="Tirandaz H."/>
        </authorList>
    </citation>
    <scope>NUCLEOTIDE SEQUENCE [LARGE SCALE GENOMIC DNA]</scope>
    <source>
        <strain evidence="14 15">RIPI110</strain>
    </source>
</reference>
<dbReference type="InterPro" id="IPR057485">
    <property type="entry name" value="YbiO-like_TM1"/>
</dbReference>
<feature type="transmembrane region" description="Helical" evidence="8">
    <location>
        <begin position="300"/>
        <end position="323"/>
    </location>
</feature>
<dbReference type="Pfam" id="PF25392">
    <property type="entry name" value="MS_channel_TM1"/>
    <property type="match status" value="1"/>
</dbReference>
<sequence>MLPSSFLKVLSLICMVAFAGPAAAPTARAQAASQSSPTVSDSTPSAGPKAPSPMSSEQRKDLQALIDTLNNDQARGELIARLRTLVEPQNNATPQSTDRKDWLSGVAESLGAFSTSVILVLAGEMEHLPDQIQTILQNLSDPAVINRIGWMLATIAAILVAALLAEWLTKRLLAPFRRAVEARSISNRLVDRGVLLGIGTVLDVLPIVAFAAVAFGILALVETSFLIRLAVLAVINAIVLSRAIIAIGRMVLVPDIPGLRLFPMKDESAAYSFVWLKRFTYTAVYGYFLLHAAWLLALPYAAYVFLSHLLALLIAGMSIVFILQIRGAVAGKLRGPEVPAVGFARLRNQAADFWHILVIAYVVAVYFVWALNLPGGFAFLARASFLSVLAVILARVVMLGAMRLFDTIFTLNDETRRRYPLLEARANRYLPGLRKVLRGAVIAVCALVLLQIWGGEPFQWFASPNGQHTLGRLISIAIVGVAALVAWEVGTIFAERLALRNPGSSRLSTLLPFLQNAFRVVLLTIAVLIVLSEIGVNIAPLLAGAGVVGLAVGFGAQTLVKDIITGIFILTENTISVGDVIEVGSHSGLVEKISIRTVHLRDFDGNLHSIPFGEVQTVKNMSKLFAYAVVDVTVSYRENIDEALAVMAEVGNDMVKDGPLASTIIAPFEVIGVEGLQDSAVWLRGRFKTRPLGQWNVKREFYRRIKAAFDARGIEIPFPHRTIYLGTDKKGSAPPLHVVNQNTATGQRRDAETKAAKTARAAKAAGPVVEEHPGAREHSEANEDELT</sequence>
<feature type="signal peptide" evidence="9">
    <location>
        <begin position="1"/>
        <end position="19"/>
    </location>
</feature>
<dbReference type="SUPFAM" id="SSF82861">
    <property type="entry name" value="Mechanosensitive channel protein MscS (YggB), transmembrane region"/>
    <property type="match status" value="1"/>
</dbReference>
<feature type="region of interest" description="Disordered" evidence="7">
    <location>
        <begin position="29"/>
        <end position="59"/>
    </location>
</feature>
<feature type="domain" description="Mechanosensitive ion channel transmembrane helices 2/3" evidence="12">
    <location>
        <begin position="517"/>
        <end position="557"/>
    </location>
</feature>
<comment type="subcellular location">
    <subcellularLocation>
        <location evidence="1">Cell membrane</location>
        <topology evidence="1">Multi-pass membrane protein</topology>
    </subcellularLocation>
</comment>
<dbReference type="SUPFAM" id="SSF82689">
    <property type="entry name" value="Mechanosensitive channel protein MscS (YggB), C-terminal domain"/>
    <property type="match status" value="1"/>
</dbReference>
<feature type="domain" description="Moderate conductance mechanosensitive channel YbiO-like transmembrane helix 1" evidence="13">
    <location>
        <begin position="383"/>
        <end position="458"/>
    </location>
</feature>
<evidence type="ECO:0000256" key="8">
    <source>
        <dbReference type="SAM" id="Phobius"/>
    </source>
</evidence>
<dbReference type="FunFam" id="2.30.30.60:FF:000001">
    <property type="entry name" value="MscS Mechanosensitive ion channel"/>
    <property type="match status" value="1"/>
</dbReference>
<dbReference type="Gene3D" id="1.10.287.1260">
    <property type="match status" value="1"/>
</dbReference>
<evidence type="ECO:0000256" key="7">
    <source>
        <dbReference type="SAM" id="MobiDB-lite"/>
    </source>
</evidence>
<evidence type="ECO:0000313" key="14">
    <source>
        <dbReference type="EMBL" id="ARQ03216.1"/>
    </source>
</evidence>
<dbReference type="KEGG" id="psin:CAK95_26215"/>
<evidence type="ECO:0000259" key="13">
    <source>
        <dbReference type="Pfam" id="PF25392"/>
    </source>
</evidence>
<dbReference type="InterPro" id="IPR011014">
    <property type="entry name" value="MscS_channel_TM-2"/>
</dbReference>
<dbReference type="STRING" id="1235591.CAK95_26215"/>
<evidence type="ECO:0000259" key="11">
    <source>
        <dbReference type="Pfam" id="PF21082"/>
    </source>
</evidence>
<evidence type="ECO:0000256" key="1">
    <source>
        <dbReference type="ARBA" id="ARBA00004651"/>
    </source>
</evidence>
<organism evidence="14 15">
    <name type="scientific">Pseudorhodoplanes sinuspersici</name>
    <dbReference type="NCBI Taxonomy" id="1235591"/>
    <lineage>
        <taxon>Bacteria</taxon>
        <taxon>Pseudomonadati</taxon>
        <taxon>Pseudomonadota</taxon>
        <taxon>Alphaproteobacteria</taxon>
        <taxon>Hyphomicrobiales</taxon>
        <taxon>Pseudorhodoplanes</taxon>
    </lineage>
</organism>
<name>A0A1W7A0X8_9HYPH</name>
<dbReference type="Gene3D" id="3.30.70.100">
    <property type="match status" value="1"/>
</dbReference>
<feature type="domain" description="Mechanosensitive ion channel MscS C-terminal" evidence="11">
    <location>
        <begin position="629"/>
        <end position="716"/>
    </location>
</feature>
<evidence type="ECO:0000256" key="2">
    <source>
        <dbReference type="ARBA" id="ARBA00008017"/>
    </source>
</evidence>
<feature type="transmembrane region" description="Helical" evidence="8">
    <location>
        <begin position="513"/>
        <end position="532"/>
    </location>
</feature>
<dbReference type="Pfam" id="PF21088">
    <property type="entry name" value="MS_channel_1st"/>
    <property type="match status" value="1"/>
</dbReference>
<proteinExistence type="inferred from homology"/>
<evidence type="ECO:0000256" key="6">
    <source>
        <dbReference type="ARBA" id="ARBA00023136"/>
    </source>
</evidence>
<dbReference type="InterPro" id="IPR049142">
    <property type="entry name" value="MS_channel_1st"/>
</dbReference>
<dbReference type="InterPro" id="IPR023408">
    <property type="entry name" value="MscS_beta-dom_sf"/>
</dbReference>
<dbReference type="AlphaFoldDB" id="A0A1W7A0X8"/>
<keyword evidence="6 8" id="KW-0472">Membrane</keyword>
<dbReference type="Pfam" id="PF00924">
    <property type="entry name" value="MS_channel_2nd"/>
    <property type="match status" value="1"/>
</dbReference>
<keyword evidence="9" id="KW-0732">Signal</keyword>
<evidence type="ECO:0000259" key="12">
    <source>
        <dbReference type="Pfam" id="PF21088"/>
    </source>
</evidence>
<dbReference type="GO" id="GO:0005886">
    <property type="term" value="C:plasma membrane"/>
    <property type="evidence" value="ECO:0007669"/>
    <property type="project" value="UniProtKB-SubCell"/>
</dbReference>
<dbReference type="Proteomes" id="UP000194137">
    <property type="component" value="Chromosome"/>
</dbReference>
<feature type="transmembrane region" description="Helical" evidence="8">
    <location>
        <begin position="353"/>
        <end position="371"/>
    </location>
</feature>
<evidence type="ECO:0000256" key="9">
    <source>
        <dbReference type="SAM" id="SignalP"/>
    </source>
</evidence>
<dbReference type="GO" id="GO:0008381">
    <property type="term" value="F:mechanosensitive monoatomic ion channel activity"/>
    <property type="evidence" value="ECO:0007669"/>
    <property type="project" value="InterPro"/>
</dbReference>
<feature type="transmembrane region" description="Helical" evidence="8">
    <location>
        <begin position="148"/>
        <end position="168"/>
    </location>
</feature>
<feature type="domain" description="Mechanosensitive ion channel MscS" evidence="10">
    <location>
        <begin position="558"/>
        <end position="622"/>
    </location>
</feature>
<feature type="transmembrane region" description="Helical" evidence="8">
    <location>
        <begin position="436"/>
        <end position="453"/>
    </location>
</feature>
<dbReference type="PANTHER" id="PTHR30460">
    <property type="entry name" value="MODERATE CONDUCTANCE MECHANOSENSITIVE CHANNEL YBIO"/>
    <property type="match status" value="1"/>
</dbReference>
<dbReference type="PANTHER" id="PTHR30460:SF0">
    <property type="entry name" value="MODERATE CONDUCTANCE MECHANOSENSITIVE CHANNEL YBIO"/>
    <property type="match status" value="1"/>
</dbReference>
<dbReference type="Pfam" id="PF21082">
    <property type="entry name" value="MS_channel_3rd"/>
    <property type="match status" value="1"/>
</dbReference>
<feature type="transmembrane region" description="Helical" evidence="8">
    <location>
        <begin position="193"/>
        <end position="219"/>
    </location>
</feature>
<feature type="transmembrane region" description="Helical" evidence="8">
    <location>
        <begin position="225"/>
        <end position="252"/>
    </location>
</feature>
<keyword evidence="4 8" id="KW-0812">Transmembrane</keyword>
<feature type="transmembrane region" description="Helical" evidence="8">
    <location>
        <begin position="538"/>
        <end position="560"/>
    </location>
</feature>
<evidence type="ECO:0000259" key="10">
    <source>
        <dbReference type="Pfam" id="PF00924"/>
    </source>
</evidence>
<keyword evidence="15" id="KW-1185">Reference proteome</keyword>
<feature type="transmembrane region" description="Helical" evidence="8">
    <location>
        <begin position="273"/>
        <end position="294"/>
    </location>
</feature>
<evidence type="ECO:0000256" key="3">
    <source>
        <dbReference type="ARBA" id="ARBA00022475"/>
    </source>
</evidence>
<feature type="chain" id="PRO_5043433557" evidence="9">
    <location>
        <begin position="20"/>
        <end position="787"/>
    </location>
</feature>
<feature type="compositionally biased region" description="Low complexity" evidence="7">
    <location>
        <begin position="756"/>
        <end position="765"/>
    </location>
</feature>
<keyword evidence="5 8" id="KW-1133">Transmembrane helix</keyword>
<dbReference type="InterPro" id="IPR049278">
    <property type="entry name" value="MS_channel_C"/>
</dbReference>
<keyword evidence="3" id="KW-1003">Cell membrane</keyword>